<dbReference type="SUPFAM" id="SSF55729">
    <property type="entry name" value="Acyl-CoA N-acyltransferases (Nat)"/>
    <property type="match status" value="1"/>
</dbReference>
<comment type="caution">
    <text evidence="2">The sequence shown here is derived from an EMBL/GenBank/DDBJ whole genome shotgun (WGS) entry which is preliminary data.</text>
</comment>
<dbReference type="Gene3D" id="3.40.630.30">
    <property type="match status" value="1"/>
</dbReference>
<dbReference type="Proteomes" id="UP001185092">
    <property type="component" value="Unassembled WGS sequence"/>
</dbReference>
<dbReference type="EMBL" id="JAVDQD010000005">
    <property type="protein sequence ID" value="MDR6240819.1"/>
    <property type="molecule type" value="Genomic_DNA"/>
</dbReference>
<dbReference type="GO" id="GO:0016747">
    <property type="term" value="F:acyltransferase activity, transferring groups other than amino-acyl groups"/>
    <property type="evidence" value="ECO:0007669"/>
    <property type="project" value="InterPro"/>
</dbReference>
<reference evidence="2" key="1">
    <citation type="submission" date="2023-07" db="EMBL/GenBank/DDBJ databases">
        <title>Genomic Encyclopedia of Type Strains, Phase IV (KMG-IV): sequencing the most valuable type-strain genomes for metagenomic binning, comparative biology and taxonomic classification.</title>
        <authorList>
            <person name="Goeker M."/>
        </authorList>
    </citation>
    <scope>NUCLEOTIDE SEQUENCE</scope>
    <source>
        <strain evidence="2">DSM 26174</strain>
    </source>
</reference>
<gene>
    <name evidence="2" type="ORF">HNQ88_003895</name>
</gene>
<accession>A0AAE4BS39</accession>
<dbReference type="PROSITE" id="PS51186">
    <property type="entry name" value="GNAT"/>
    <property type="match status" value="1"/>
</dbReference>
<protein>
    <submittedName>
        <fullName evidence="2">RimJ/RimL family protein N-acetyltransferase</fullName>
    </submittedName>
</protein>
<dbReference type="RefSeq" id="WP_309941099.1">
    <property type="nucleotide sequence ID" value="NZ_AP025306.1"/>
</dbReference>
<dbReference type="PANTHER" id="PTHR43792:SF1">
    <property type="entry name" value="N-ACETYLTRANSFERASE DOMAIN-CONTAINING PROTEIN"/>
    <property type="match status" value="1"/>
</dbReference>
<dbReference type="PANTHER" id="PTHR43792">
    <property type="entry name" value="GNAT FAMILY, PUTATIVE (AFU_ORTHOLOGUE AFUA_3G00765)-RELATED-RELATED"/>
    <property type="match status" value="1"/>
</dbReference>
<evidence type="ECO:0000259" key="1">
    <source>
        <dbReference type="PROSITE" id="PS51186"/>
    </source>
</evidence>
<dbReference type="AlphaFoldDB" id="A0AAE4BS39"/>
<organism evidence="2 3">
    <name type="scientific">Aureibacter tunicatorum</name>
    <dbReference type="NCBI Taxonomy" id="866807"/>
    <lineage>
        <taxon>Bacteria</taxon>
        <taxon>Pseudomonadati</taxon>
        <taxon>Bacteroidota</taxon>
        <taxon>Cytophagia</taxon>
        <taxon>Cytophagales</taxon>
        <taxon>Persicobacteraceae</taxon>
        <taxon>Aureibacter</taxon>
    </lineage>
</organism>
<proteinExistence type="predicted"/>
<dbReference type="InterPro" id="IPR051531">
    <property type="entry name" value="N-acetyltransferase"/>
</dbReference>
<sequence length="177" mass="20305">MMDIEVFETERLFLRPTIEEDAEFFLELQNSSTWLQYIGDRNVNTVEDAADFIKHKIFPQYIELGYSNFTVFLKSNSAPIGSCGLYAGRNGIEGVDLGFAFLPEYHNKGYAYEAAKKVMQIAYQDFGLKKLYAITSEINTPSQRLIKKLGLEFIERKCLPDEDDESLIYIGELKTLI</sequence>
<dbReference type="InterPro" id="IPR000182">
    <property type="entry name" value="GNAT_dom"/>
</dbReference>
<feature type="domain" description="N-acetyltransferase" evidence="1">
    <location>
        <begin position="12"/>
        <end position="174"/>
    </location>
</feature>
<dbReference type="InterPro" id="IPR016181">
    <property type="entry name" value="Acyl_CoA_acyltransferase"/>
</dbReference>
<evidence type="ECO:0000313" key="2">
    <source>
        <dbReference type="EMBL" id="MDR6240819.1"/>
    </source>
</evidence>
<name>A0AAE4BS39_9BACT</name>
<keyword evidence="3" id="KW-1185">Reference proteome</keyword>
<evidence type="ECO:0000313" key="3">
    <source>
        <dbReference type="Proteomes" id="UP001185092"/>
    </source>
</evidence>
<dbReference type="Pfam" id="PF13302">
    <property type="entry name" value="Acetyltransf_3"/>
    <property type="match status" value="1"/>
</dbReference>